<feature type="compositionally biased region" description="Polar residues" evidence="2">
    <location>
        <begin position="623"/>
        <end position="646"/>
    </location>
</feature>
<dbReference type="Proteomes" id="UP000001645">
    <property type="component" value="Chromosome 7"/>
</dbReference>
<evidence type="ECO:0000313" key="5">
    <source>
        <dbReference type="Proteomes" id="UP000001645"/>
    </source>
</evidence>
<protein>
    <recommendedName>
        <fullName evidence="3">RRM domain-containing protein</fullName>
    </recommendedName>
</protein>
<organism evidence="4 5">
    <name type="scientific">Meleagris gallopavo</name>
    <name type="common">Wild turkey</name>
    <dbReference type="NCBI Taxonomy" id="9103"/>
    <lineage>
        <taxon>Eukaryota</taxon>
        <taxon>Metazoa</taxon>
        <taxon>Chordata</taxon>
        <taxon>Craniata</taxon>
        <taxon>Vertebrata</taxon>
        <taxon>Euteleostomi</taxon>
        <taxon>Archelosauria</taxon>
        <taxon>Archosauria</taxon>
        <taxon>Dinosauria</taxon>
        <taxon>Saurischia</taxon>
        <taxon>Theropoda</taxon>
        <taxon>Coelurosauria</taxon>
        <taxon>Aves</taxon>
        <taxon>Neognathae</taxon>
        <taxon>Galloanserae</taxon>
        <taxon>Galliformes</taxon>
        <taxon>Phasianidae</taxon>
        <taxon>Meleagridinae</taxon>
        <taxon>Meleagris</taxon>
    </lineage>
</organism>
<dbReference type="GO" id="GO:0003723">
    <property type="term" value="F:RNA binding"/>
    <property type="evidence" value="ECO:0007669"/>
    <property type="project" value="UniProtKB-UniRule"/>
</dbReference>
<dbReference type="SUPFAM" id="SSF54928">
    <property type="entry name" value="RNA-binding domain, RBD"/>
    <property type="match status" value="1"/>
</dbReference>
<dbReference type="AlphaFoldDB" id="G1MW11"/>
<reference evidence="4" key="2">
    <citation type="submission" date="2025-08" db="UniProtKB">
        <authorList>
            <consortium name="Ensembl"/>
        </authorList>
    </citation>
    <scope>IDENTIFICATION</scope>
</reference>
<dbReference type="PROSITE" id="PS50102">
    <property type="entry name" value="RRM"/>
    <property type="match status" value="1"/>
</dbReference>
<proteinExistence type="predicted"/>
<dbReference type="InterPro" id="IPR000504">
    <property type="entry name" value="RRM_dom"/>
</dbReference>
<dbReference type="Pfam" id="PF00076">
    <property type="entry name" value="RRM_1"/>
    <property type="match status" value="1"/>
</dbReference>
<dbReference type="Bgee" id="ENSMGAG00000003218">
    <property type="expression patterns" value="Expressed in bursa of Fabricius and 3 other cell types or tissues"/>
</dbReference>
<evidence type="ECO:0000259" key="3">
    <source>
        <dbReference type="PROSITE" id="PS50102"/>
    </source>
</evidence>
<evidence type="ECO:0000256" key="1">
    <source>
        <dbReference type="PROSITE-ProRule" id="PRU00176"/>
    </source>
</evidence>
<dbReference type="InParanoid" id="G1MW11"/>
<dbReference type="GeneTree" id="ENSGT00940000177452"/>
<name>G1MW11_MELGA</name>
<feature type="region of interest" description="Disordered" evidence="2">
    <location>
        <begin position="816"/>
        <end position="847"/>
    </location>
</feature>
<reference evidence="4" key="3">
    <citation type="submission" date="2025-09" db="UniProtKB">
        <authorList>
            <consortium name="Ensembl"/>
        </authorList>
    </citation>
    <scope>IDENTIFICATION</scope>
</reference>
<evidence type="ECO:0000256" key="2">
    <source>
        <dbReference type="SAM" id="MobiDB-lite"/>
    </source>
</evidence>
<dbReference type="SMART" id="SM00360">
    <property type="entry name" value="RRM"/>
    <property type="match status" value="1"/>
</dbReference>
<dbReference type="InterPro" id="IPR035979">
    <property type="entry name" value="RBD_domain_sf"/>
</dbReference>
<feature type="compositionally biased region" description="Polar residues" evidence="2">
    <location>
        <begin position="816"/>
        <end position="825"/>
    </location>
</feature>
<feature type="domain" description="RRM" evidence="3">
    <location>
        <begin position="711"/>
        <end position="785"/>
    </location>
</feature>
<keyword evidence="5" id="KW-1185">Reference proteome</keyword>
<accession>G1MW11</accession>
<keyword evidence="1" id="KW-0694">RNA-binding</keyword>
<dbReference type="HOGENOM" id="CLU_452424_0_0_1"/>
<sequence length="911" mass="98321">MELQEDRVKSKQQCLMHSSLLCPRPQEGQQSISRGLAALSEESLPYLSTSLDADIDVYNVRMRTCSAEVDESQKEADVLRRACGGTHCSCGVCDGGSHIHVGEDSQLEYISANEEGFDDGNSSSELSEQREAVGMEALVAVDPVHDIAGGGAAKEQNLADSTSERCTAVPELPQLLQDSLPVNSGAACDGKEEQAASLSGLAGSMLESHAYRIRERSYPNLLARDPAEMEDASLHDGTQPKQNDGCVHSNLVEQGSPLLSPRERALATATQFCKSAGDSDFYGCEEPLLYMCGASCAYCASKGDENQCPVSAVLTSKDLCSGEEAAGKSCSANTTASLNLECCESLVNVVSNSKVNQAVDASSDFRVCFTTSRSTSAQVPLLSRAINTEMTVMNKFRHVGWLGETCASVACSTDWLSGTGPTEEMESQIADVHQDGSAAANERSSQVKEQWESKTELCSSGLKVKADRPAHLNEETVKDSVSVCQNLLRRAIEAELQVLSIHYQMCYRHCLRIYKLALEENACFSRYHGNTCANTELGSSVTSVLEELKKNYSSMRAEIQMGTPLSALPPLSVEIKLLPIVSSYVPCKLFREELCHGSLSGMRKAGFEASTLQEIRTPVNMESAQTTCLTDSQQPSDSASSKTSQEQLKEQGVQHGYVKNKEWNECWFDAKEDFTGTDFSVVSGEVGKHQEKEDTVGLREAKIMEGANECSFVRVGGLSSSVSEGDLRLHFQKYQISVLLLCADSDNHRCAVLGFKDTSAAKLAMEEMNKTKIKGKPISVELVSNPSENRSLDSRILGKKLWSEAVSVASSASSDQNEALPSASGSVGAPGTSPASQKVPLLPRASSPAPCSAQLPSEAKCLKSSAEDSVRFLFAVNQKVINDYCSSFMWQIGASQLPSSNVFYLLLTEQC</sequence>
<dbReference type="Gene3D" id="3.30.70.330">
    <property type="match status" value="1"/>
</dbReference>
<dbReference type="InterPro" id="IPR012677">
    <property type="entry name" value="Nucleotide-bd_a/b_plait_sf"/>
</dbReference>
<reference evidence="4 5" key="1">
    <citation type="journal article" date="2010" name="PLoS Biol.">
        <title>Multi-platform next-generation sequencing of the domestic turkey (Meleagris gallopavo): genome assembly and analysis.</title>
        <authorList>
            <person name="Dalloul R.A."/>
            <person name="Long J.A."/>
            <person name="Zimin A.V."/>
            <person name="Aslam L."/>
            <person name="Beal K."/>
            <person name="Blomberg L.A."/>
            <person name="Bouffard P."/>
            <person name="Burt D.W."/>
            <person name="Crasta O."/>
            <person name="Crooijmans R.P."/>
            <person name="Cooper K."/>
            <person name="Coulombe R.A."/>
            <person name="De S."/>
            <person name="Delany M.E."/>
            <person name="Dodgson J.B."/>
            <person name="Dong J.J."/>
            <person name="Evans C."/>
            <person name="Frederickson K.M."/>
            <person name="Flicek P."/>
            <person name="Florea L."/>
            <person name="Folkerts O."/>
            <person name="Groenen M.A."/>
            <person name="Harkins T.T."/>
            <person name="Herrero J."/>
            <person name="Hoffmann S."/>
            <person name="Megens H.J."/>
            <person name="Jiang A."/>
            <person name="de Jong P."/>
            <person name="Kaiser P."/>
            <person name="Kim H."/>
            <person name="Kim K.W."/>
            <person name="Kim S."/>
            <person name="Langenberger D."/>
            <person name="Lee M.K."/>
            <person name="Lee T."/>
            <person name="Mane S."/>
            <person name="Marcais G."/>
            <person name="Marz M."/>
            <person name="McElroy A.P."/>
            <person name="Modise T."/>
            <person name="Nefedov M."/>
            <person name="Notredame C."/>
            <person name="Paton I.R."/>
            <person name="Payne W.S."/>
            <person name="Pertea G."/>
            <person name="Prickett D."/>
            <person name="Puiu D."/>
            <person name="Qioa D."/>
            <person name="Raineri E."/>
            <person name="Ruffier M."/>
            <person name="Salzberg S.L."/>
            <person name="Schatz M.C."/>
            <person name="Scheuring C."/>
            <person name="Schmidt C.J."/>
            <person name="Schroeder S."/>
            <person name="Searle S.M."/>
            <person name="Smith E.J."/>
            <person name="Smith J."/>
            <person name="Sonstegard T.S."/>
            <person name="Stadler P.F."/>
            <person name="Tafer H."/>
            <person name="Tu Z.J."/>
            <person name="Van Tassell C.P."/>
            <person name="Vilella A.J."/>
            <person name="Williams K.P."/>
            <person name="Yorke J.A."/>
            <person name="Zhang L."/>
            <person name="Zhang H.B."/>
            <person name="Zhang X."/>
            <person name="Zhang Y."/>
            <person name="Reed K.M."/>
        </authorList>
    </citation>
    <scope>NUCLEOTIDE SEQUENCE [LARGE SCALE GENOMIC DNA]</scope>
</reference>
<feature type="region of interest" description="Disordered" evidence="2">
    <location>
        <begin position="623"/>
        <end position="651"/>
    </location>
</feature>
<dbReference type="Ensembl" id="ENSMGAT00000003583.3">
    <property type="protein sequence ID" value="ENSMGAP00000002893.3"/>
    <property type="gene ID" value="ENSMGAG00000003218.3"/>
</dbReference>
<gene>
    <name evidence="4" type="primary">RBM44</name>
</gene>
<evidence type="ECO:0000313" key="4">
    <source>
        <dbReference type="Ensembl" id="ENSMGAP00000002893.3"/>
    </source>
</evidence>